<evidence type="ECO:0008006" key="3">
    <source>
        <dbReference type="Google" id="ProtNLM"/>
    </source>
</evidence>
<gene>
    <name evidence="1" type="ORF">A0U91_15800</name>
</gene>
<reference evidence="1 2" key="1">
    <citation type="submission" date="2016-03" db="EMBL/GenBank/DDBJ databases">
        <title>Acetic acid bacteria sequencing.</title>
        <authorList>
            <person name="Brandt J."/>
            <person name="Jakob F."/>
            <person name="Vogel R.F."/>
        </authorList>
    </citation>
    <scope>NUCLEOTIDE SEQUENCE [LARGE SCALE GENOMIC DNA]</scope>
    <source>
        <strain evidence="1 2">TMW2.1084</strain>
        <plasmid evidence="2">pac1084_1</plasmid>
    </source>
</reference>
<dbReference type="AlphaFoldDB" id="A0A1U9LJ58"/>
<dbReference type="EMBL" id="CP014688">
    <property type="protein sequence ID" value="AQT06476.1"/>
    <property type="molecule type" value="Genomic_DNA"/>
</dbReference>
<evidence type="ECO:0000313" key="1">
    <source>
        <dbReference type="EMBL" id="AQT06476.1"/>
    </source>
</evidence>
<proteinExistence type="predicted"/>
<protein>
    <recommendedName>
        <fullName evidence="3">Restriction alleviation protein, Lar family</fullName>
    </recommendedName>
</protein>
<geneLocation type="plasmid" evidence="2">
    <name>pac1084_1</name>
</geneLocation>
<accession>A0A1U9LJ58</accession>
<dbReference type="KEGG" id="aper:A0U91_15800"/>
<sequence length="76" mass="8407">MTSNLKRKGTAKERVIKAVEKSGTIDASCPFCRGNHTAVSTDATWLFVMCLNEKCMAEGPVRETRQEAIDAWNACK</sequence>
<evidence type="ECO:0000313" key="2">
    <source>
        <dbReference type="Proteomes" id="UP000189055"/>
    </source>
</evidence>
<dbReference type="RefSeq" id="WP_077932102.1">
    <property type="nucleotide sequence ID" value="NZ_CP014688.1"/>
</dbReference>
<keyword evidence="1" id="KW-0614">Plasmid</keyword>
<dbReference type="Pfam" id="PF14354">
    <property type="entry name" value="Lar_restr_allev"/>
    <property type="match status" value="1"/>
</dbReference>
<dbReference type="Proteomes" id="UP000189055">
    <property type="component" value="Plasmid pAC1084_1"/>
</dbReference>
<organism evidence="1 2">
    <name type="scientific">Acetobacter persici</name>
    <dbReference type="NCBI Taxonomy" id="1076596"/>
    <lineage>
        <taxon>Bacteria</taxon>
        <taxon>Pseudomonadati</taxon>
        <taxon>Pseudomonadota</taxon>
        <taxon>Alphaproteobacteria</taxon>
        <taxon>Acetobacterales</taxon>
        <taxon>Acetobacteraceae</taxon>
        <taxon>Acetobacter</taxon>
    </lineage>
</organism>
<name>A0A1U9LJ58_9PROT</name>